<evidence type="ECO:0000256" key="1">
    <source>
        <dbReference type="SAM" id="MobiDB-lite"/>
    </source>
</evidence>
<name>A0AAV4IRZ4_9GAST</name>
<dbReference type="EMBL" id="BMAT01013455">
    <property type="protein sequence ID" value="GFS13323.1"/>
    <property type="molecule type" value="Genomic_DNA"/>
</dbReference>
<feature type="compositionally biased region" description="Low complexity" evidence="1">
    <location>
        <begin position="25"/>
        <end position="39"/>
    </location>
</feature>
<gene>
    <name evidence="2" type="ORF">ElyMa_006718900</name>
</gene>
<organism evidence="2 3">
    <name type="scientific">Elysia marginata</name>
    <dbReference type="NCBI Taxonomy" id="1093978"/>
    <lineage>
        <taxon>Eukaryota</taxon>
        <taxon>Metazoa</taxon>
        <taxon>Spiralia</taxon>
        <taxon>Lophotrochozoa</taxon>
        <taxon>Mollusca</taxon>
        <taxon>Gastropoda</taxon>
        <taxon>Heterobranchia</taxon>
        <taxon>Euthyneura</taxon>
        <taxon>Panpulmonata</taxon>
        <taxon>Sacoglossa</taxon>
        <taxon>Placobranchoidea</taxon>
        <taxon>Plakobranchidae</taxon>
        <taxon>Elysia</taxon>
    </lineage>
</organism>
<feature type="compositionally biased region" description="Polar residues" evidence="1">
    <location>
        <begin position="1"/>
        <end position="16"/>
    </location>
</feature>
<proteinExistence type="predicted"/>
<accession>A0AAV4IRZ4</accession>
<protein>
    <submittedName>
        <fullName evidence="2">Uncharacterized protein</fullName>
    </submittedName>
</protein>
<feature type="region of interest" description="Disordered" evidence="1">
    <location>
        <begin position="1"/>
        <end position="45"/>
    </location>
</feature>
<evidence type="ECO:0000313" key="2">
    <source>
        <dbReference type="EMBL" id="GFS13323.1"/>
    </source>
</evidence>
<comment type="caution">
    <text evidence="2">The sequence shown here is derived from an EMBL/GenBank/DDBJ whole genome shotgun (WGS) entry which is preliminary data.</text>
</comment>
<sequence length="93" mass="9746">MSSGTGTPCRLSSCSGKLQPREVGSRSSVNSTSPVTPSSSPLPPPFWCPFIMPEPERGEGVKGVTPGRRGSKASITAFGKAVGIFLQAARRKR</sequence>
<evidence type="ECO:0000313" key="3">
    <source>
        <dbReference type="Proteomes" id="UP000762676"/>
    </source>
</evidence>
<reference evidence="2 3" key="1">
    <citation type="journal article" date="2021" name="Elife">
        <title>Chloroplast acquisition without the gene transfer in kleptoplastic sea slugs, Plakobranchus ocellatus.</title>
        <authorList>
            <person name="Maeda T."/>
            <person name="Takahashi S."/>
            <person name="Yoshida T."/>
            <person name="Shimamura S."/>
            <person name="Takaki Y."/>
            <person name="Nagai Y."/>
            <person name="Toyoda A."/>
            <person name="Suzuki Y."/>
            <person name="Arimoto A."/>
            <person name="Ishii H."/>
            <person name="Satoh N."/>
            <person name="Nishiyama T."/>
            <person name="Hasebe M."/>
            <person name="Maruyama T."/>
            <person name="Minagawa J."/>
            <person name="Obokata J."/>
            <person name="Shigenobu S."/>
        </authorList>
    </citation>
    <scope>NUCLEOTIDE SEQUENCE [LARGE SCALE GENOMIC DNA]</scope>
</reference>
<dbReference type="AlphaFoldDB" id="A0AAV4IRZ4"/>
<keyword evidence="3" id="KW-1185">Reference proteome</keyword>
<dbReference type="Proteomes" id="UP000762676">
    <property type="component" value="Unassembled WGS sequence"/>
</dbReference>